<dbReference type="PROSITE" id="PS51819">
    <property type="entry name" value="VOC"/>
    <property type="match status" value="1"/>
</dbReference>
<dbReference type="InterPro" id="IPR029068">
    <property type="entry name" value="Glyas_Bleomycin-R_OHBP_Dase"/>
</dbReference>
<dbReference type="EMBL" id="SHKW01000001">
    <property type="protein sequence ID" value="RZU42041.1"/>
    <property type="molecule type" value="Genomic_DNA"/>
</dbReference>
<dbReference type="Proteomes" id="UP000292958">
    <property type="component" value="Unassembled WGS sequence"/>
</dbReference>
<evidence type="ECO:0000313" key="2">
    <source>
        <dbReference type="EMBL" id="RZU42041.1"/>
    </source>
</evidence>
<dbReference type="PANTHER" id="PTHR34109">
    <property type="entry name" value="BNAUNNG04460D PROTEIN-RELATED"/>
    <property type="match status" value="1"/>
</dbReference>
<dbReference type="InterPro" id="IPR004360">
    <property type="entry name" value="Glyas_Fos-R_dOase_dom"/>
</dbReference>
<reference evidence="2 3" key="1">
    <citation type="submission" date="2019-02" db="EMBL/GenBank/DDBJ databases">
        <title>Genomic Encyclopedia of Archaeal and Bacterial Type Strains, Phase II (KMG-II): from individual species to whole genera.</title>
        <authorList>
            <person name="Goeker M."/>
        </authorList>
    </citation>
    <scope>NUCLEOTIDE SEQUENCE [LARGE SCALE GENOMIC DNA]</scope>
    <source>
        <strain evidence="2 3">DSM 18101</strain>
    </source>
</reference>
<dbReference type="InterPro" id="IPR037523">
    <property type="entry name" value="VOC_core"/>
</dbReference>
<dbReference type="AlphaFoldDB" id="A0A4Q7YXU4"/>
<evidence type="ECO:0000313" key="3">
    <source>
        <dbReference type="Proteomes" id="UP000292958"/>
    </source>
</evidence>
<feature type="domain" description="VOC" evidence="1">
    <location>
        <begin position="11"/>
        <end position="138"/>
    </location>
</feature>
<organism evidence="2 3">
    <name type="scientific">Edaphobacter modestus</name>
    <dbReference type="NCBI Taxonomy" id="388466"/>
    <lineage>
        <taxon>Bacteria</taxon>
        <taxon>Pseudomonadati</taxon>
        <taxon>Acidobacteriota</taxon>
        <taxon>Terriglobia</taxon>
        <taxon>Terriglobales</taxon>
        <taxon>Acidobacteriaceae</taxon>
        <taxon>Edaphobacter</taxon>
    </lineage>
</organism>
<dbReference type="Gene3D" id="3.30.720.120">
    <property type="match status" value="1"/>
</dbReference>
<sequence>MADQVSYIPKDYNSITPYLVVRGASQAIDYYKKVFGATEIMRMPGPDGTIGHAELKIGNSHIMLADENPSMGAGYTSAATIGGSPVSLYVYLPDVDDVVKRATAEGAKLLKPVQDQFYGDRSGFIQDPFGHLWGVATHIEDVAPKDMEERMKKFTQAA</sequence>
<proteinExistence type="predicted"/>
<dbReference type="SUPFAM" id="SSF54593">
    <property type="entry name" value="Glyoxalase/Bleomycin resistance protein/Dihydroxybiphenyl dioxygenase"/>
    <property type="match status" value="1"/>
</dbReference>
<accession>A0A4Q7YXU4</accession>
<dbReference type="Gene3D" id="3.30.720.110">
    <property type="match status" value="1"/>
</dbReference>
<dbReference type="OrthoDB" id="9795306at2"/>
<keyword evidence="3" id="KW-1185">Reference proteome</keyword>
<dbReference type="RefSeq" id="WP_130419856.1">
    <property type="nucleotide sequence ID" value="NZ_SHKW01000001.1"/>
</dbReference>
<name>A0A4Q7YXU4_9BACT</name>
<dbReference type="CDD" id="cd07246">
    <property type="entry name" value="VOC_like"/>
    <property type="match status" value="1"/>
</dbReference>
<dbReference type="PANTHER" id="PTHR34109:SF1">
    <property type="entry name" value="VOC DOMAIN-CONTAINING PROTEIN"/>
    <property type="match status" value="1"/>
</dbReference>
<gene>
    <name evidence="2" type="ORF">BDD14_3586</name>
</gene>
<dbReference type="Pfam" id="PF00903">
    <property type="entry name" value="Glyoxalase"/>
    <property type="match status" value="1"/>
</dbReference>
<comment type="caution">
    <text evidence="2">The sequence shown here is derived from an EMBL/GenBank/DDBJ whole genome shotgun (WGS) entry which is preliminary data.</text>
</comment>
<evidence type="ECO:0000259" key="1">
    <source>
        <dbReference type="PROSITE" id="PS51819"/>
    </source>
</evidence>
<protein>
    <submittedName>
        <fullName evidence="2">PhnB protein</fullName>
    </submittedName>
</protein>